<dbReference type="EMBL" id="VORY01000003">
    <property type="protein sequence ID" value="TXD94821.1"/>
    <property type="molecule type" value="Genomic_DNA"/>
</dbReference>
<feature type="transmembrane region" description="Helical" evidence="1">
    <location>
        <begin position="233"/>
        <end position="257"/>
    </location>
</feature>
<keyword evidence="1" id="KW-0812">Transmembrane</keyword>
<evidence type="ECO:0000259" key="2">
    <source>
        <dbReference type="Pfam" id="PF02308"/>
    </source>
</evidence>
<dbReference type="InterPro" id="IPR049177">
    <property type="entry name" value="MgtC_SapB_SrpB_YhiD_N"/>
</dbReference>
<feature type="transmembrane region" description="Helical" evidence="1">
    <location>
        <begin position="365"/>
        <end position="389"/>
    </location>
</feature>
<organism evidence="4 5">
    <name type="scientific">Gillisia hiemivivida</name>
    <dbReference type="NCBI Taxonomy" id="291190"/>
    <lineage>
        <taxon>Bacteria</taxon>
        <taxon>Pseudomonadati</taxon>
        <taxon>Bacteroidota</taxon>
        <taxon>Flavobacteriia</taxon>
        <taxon>Flavobacteriales</taxon>
        <taxon>Flavobacteriaceae</taxon>
        <taxon>Gillisia</taxon>
    </lineage>
</organism>
<dbReference type="Proteomes" id="UP000321367">
    <property type="component" value="Unassembled WGS sequence"/>
</dbReference>
<feature type="transmembrane region" description="Helical" evidence="1">
    <location>
        <begin position="33"/>
        <end position="50"/>
    </location>
</feature>
<feature type="transmembrane region" description="Helical" evidence="1">
    <location>
        <begin position="264"/>
        <end position="286"/>
    </location>
</feature>
<keyword evidence="5" id="KW-1185">Reference proteome</keyword>
<evidence type="ECO:0000313" key="4">
    <source>
        <dbReference type="EMBL" id="TXD94821.1"/>
    </source>
</evidence>
<keyword evidence="1" id="KW-0472">Membrane</keyword>
<dbReference type="InterPro" id="IPR025105">
    <property type="entry name" value="DUF4010"/>
</dbReference>
<proteinExistence type="predicted"/>
<feature type="transmembrane region" description="Helical" evidence="1">
    <location>
        <begin position="141"/>
        <end position="159"/>
    </location>
</feature>
<dbReference type="Pfam" id="PF02308">
    <property type="entry name" value="MgtC"/>
    <property type="match status" value="1"/>
</dbReference>
<feature type="transmembrane region" description="Helical" evidence="1">
    <location>
        <begin position="174"/>
        <end position="192"/>
    </location>
</feature>
<protein>
    <submittedName>
        <fullName evidence="4">MgtC/SapB family protein</fullName>
    </submittedName>
</protein>
<evidence type="ECO:0000256" key="1">
    <source>
        <dbReference type="SAM" id="Phobius"/>
    </source>
</evidence>
<gene>
    <name evidence="4" type="ORF">ES724_04945</name>
</gene>
<evidence type="ECO:0000313" key="5">
    <source>
        <dbReference type="Proteomes" id="UP000321367"/>
    </source>
</evidence>
<feature type="transmembrane region" description="Helical" evidence="1">
    <location>
        <begin position="57"/>
        <end position="76"/>
    </location>
</feature>
<comment type="caution">
    <text evidence="4">The sequence shown here is derived from an EMBL/GenBank/DDBJ whole genome shotgun (WGS) entry which is preliminary data.</text>
</comment>
<evidence type="ECO:0000259" key="3">
    <source>
        <dbReference type="Pfam" id="PF13194"/>
    </source>
</evidence>
<keyword evidence="1" id="KW-1133">Transmembrane helix</keyword>
<dbReference type="PANTHER" id="PTHR39084">
    <property type="entry name" value="MEMBRANE PROTEIN-RELATED"/>
    <property type="match status" value="1"/>
</dbReference>
<feature type="transmembrane region" description="Helical" evidence="1">
    <location>
        <begin position="306"/>
        <end position="324"/>
    </location>
</feature>
<feature type="transmembrane region" description="Helical" evidence="1">
    <location>
        <begin position="331"/>
        <end position="353"/>
    </location>
</feature>
<feature type="transmembrane region" description="Helical" evidence="1">
    <location>
        <begin position="396"/>
        <end position="415"/>
    </location>
</feature>
<feature type="transmembrane region" description="Helical" evidence="1">
    <location>
        <begin position="199"/>
        <end position="221"/>
    </location>
</feature>
<reference evidence="4 5" key="1">
    <citation type="submission" date="2019-08" db="EMBL/GenBank/DDBJ databases">
        <title>Genome sequence of Gillisia hiemivivida IC154 (type strain).</title>
        <authorList>
            <person name="Bowman J.P."/>
        </authorList>
    </citation>
    <scope>NUCLEOTIDE SEQUENCE [LARGE SCALE GENOMIC DNA]</scope>
    <source>
        <strain evidence="4 5">IC154</strain>
    </source>
</reference>
<feature type="domain" description="MgtC/SapB/SrpB/YhiD N-terminal" evidence="2">
    <location>
        <begin position="9"/>
        <end position="131"/>
    </location>
</feature>
<name>A0A5C6ZXL7_9FLAO</name>
<accession>A0A5C6ZXL7</accession>
<sequence length="421" mass="45699">MNYTDLTTLGIALGLGLLVGLQRQKTDHQMAGVRTFTLISILGVIAGFLTREYDNAFILPVLGLSIAAMLMMANYIKIKKFDKPDVGQTTEVAALLMFAIGAYLVVGSQLIGVLVGASMAVLLYLKHHLHEFIERLSHKDLSAIMTLAGISLIILPILPNETYGPLDVLNPQNIWLMVTLIVGISVIGYFIYKVVGKKAGIISNGILGGLISSTATTVSYARKTKEAQNISKLAVFVITTASAISMVRVLIEIGVVVPEKLGQIILPIAAEIVIVSILCVIIFYLINKNNSDNEMPEPSNPAQFKSALLFGLLYGFILLAVAFTKQQFGNNALYIVSIISGLTDVDAITLSLSQMMKDGRLQTELGWKLILLASISNLVFKGIMAIVLGAKEIVKWIVVVFGVAIVSGLLIIWLWPQSWHF</sequence>
<dbReference type="OrthoDB" id="9813718at2"/>
<dbReference type="PANTHER" id="PTHR39084:SF1">
    <property type="entry name" value="DUF4010 DOMAIN-CONTAINING PROTEIN"/>
    <property type="match status" value="1"/>
</dbReference>
<dbReference type="Pfam" id="PF13194">
    <property type="entry name" value="DUF4010"/>
    <property type="match status" value="1"/>
</dbReference>
<dbReference type="RefSeq" id="WP_146930365.1">
    <property type="nucleotide sequence ID" value="NZ_CBCSHZ010000003.1"/>
</dbReference>
<feature type="domain" description="DUF4010" evidence="3">
    <location>
        <begin position="180"/>
        <end position="389"/>
    </location>
</feature>
<feature type="transmembrane region" description="Helical" evidence="1">
    <location>
        <begin position="96"/>
        <end position="125"/>
    </location>
</feature>
<dbReference type="AlphaFoldDB" id="A0A5C6ZXL7"/>